<dbReference type="EC" id="3.2.2.-" evidence="6"/>
<sequence length="382" mass="43170">MSGRAGSVAVENRVLVDAEFVASAAKDVQVVVSGCQTAAKVIHEAMVQQKYSMATWSSHELNPKNPDASTVNWILTVDLLNFSFWSENFDSNDTGSPDTQRFAVEYHGKQFTGYWSLVAAINRAVYEYGIPITSPEYWASDEFTEDVLRKVFASSTAEQVPLFDERYRVLKEAGRVIQNELLSQEQQQRKLVSSTDIFDTASSTTNAFIDLFITRADKSALKLVELVSTKFPSFCDTASYHGRTVHIMKRAQILVADIWACFQGKSYGEFNDIDQITMFADYRVPQMLHSLNCISYSTDLTHHLTSHLPLDNGDPREVEIRACSIWSVEIIRREILAIDPSAPINSILIDYYLWDTAKAIQKQLGLDQHSMIACHRTRSVFY</sequence>
<evidence type="ECO:0000313" key="8">
    <source>
        <dbReference type="Proteomes" id="UP000189580"/>
    </source>
</evidence>
<keyword evidence="8" id="KW-1185">Reference proteome</keyword>
<dbReference type="AlphaFoldDB" id="A0A167FQ40"/>
<dbReference type="PANTHER" id="PTHR21314:SF0">
    <property type="entry name" value="QUEUOSINE 5'-PHOSPHATE N-GLYCOSYLASE_HYDROLASE"/>
    <property type="match status" value="1"/>
</dbReference>
<dbReference type="Pfam" id="PF10343">
    <property type="entry name" value="Q_salvage"/>
    <property type="match status" value="1"/>
</dbReference>
<reference evidence="7 8" key="1">
    <citation type="submission" date="2016-02" db="EMBL/GenBank/DDBJ databases">
        <title>Complete genome sequence and transcriptome regulation of the pentose utilising yeast Sugiyamaella lignohabitans.</title>
        <authorList>
            <person name="Bellasio M."/>
            <person name="Peymann A."/>
            <person name="Valli M."/>
            <person name="Sipitzky M."/>
            <person name="Graf A."/>
            <person name="Sauer M."/>
            <person name="Marx H."/>
            <person name="Mattanovich D."/>
        </authorList>
    </citation>
    <scope>NUCLEOTIDE SEQUENCE [LARGE SCALE GENOMIC DNA]</scope>
    <source>
        <strain evidence="7 8">CBS 10342</strain>
    </source>
</reference>
<evidence type="ECO:0000256" key="3">
    <source>
        <dbReference type="ARBA" id="ARBA00035306"/>
    </source>
</evidence>
<proteinExistence type="inferred from homology"/>
<comment type="catalytic activity">
    <reaction evidence="5 6">
        <text>queuosine 5'-phosphate + H2O = queuine + D-ribose 5-phosphate</text>
        <dbReference type="Rhea" id="RHEA:75387"/>
        <dbReference type="ChEBI" id="CHEBI:15377"/>
        <dbReference type="ChEBI" id="CHEBI:17433"/>
        <dbReference type="ChEBI" id="CHEBI:78346"/>
        <dbReference type="ChEBI" id="CHEBI:194371"/>
    </reaction>
    <physiologicalReaction direction="left-to-right" evidence="5 6">
        <dbReference type="Rhea" id="RHEA:75388"/>
    </physiologicalReaction>
</comment>
<dbReference type="GeneID" id="30035178"/>
<evidence type="ECO:0000256" key="5">
    <source>
        <dbReference type="ARBA" id="ARBA00048204"/>
    </source>
</evidence>
<evidence type="ECO:0000256" key="2">
    <source>
        <dbReference type="ARBA" id="ARBA00035119"/>
    </source>
</evidence>
<protein>
    <recommendedName>
        <fullName evidence="3 6">Queuosine 5'-phosphate N-glycosylase/hydrolase</fullName>
        <ecNumber evidence="6">3.2.2.-</ecNumber>
    </recommendedName>
    <alternativeName>
        <fullName evidence="4 6">Queuosine-nucleotide N-glycosylase/hydrolase</fullName>
    </alternativeName>
</protein>
<dbReference type="EMBL" id="CP014503">
    <property type="protein sequence ID" value="ANB15556.1"/>
    <property type="molecule type" value="Genomic_DNA"/>
</dbReference>
<gene>
    <name evidence="7" type="ORF">AWJ20_3184</name>
</gene>
<keyword evidence="1 6" id="KW-0378">Hydrolase</keyword>
<comment type="function">
    <text evidence="6">Catalyzes the hydrolysis of queuosine 5'-phosphate, releasing the nucleobase queuine (q). Is required for salvage of queuine from exogenous queuosine (Q) that is imported and then converted to queuosine 5'-phosphate intracellularly.</text>
</comment>
<accession>A0A167FQ40</accession>
<dbReference type="GO" id="GO:0006400">
    <property type="term" value="P:tRNA modification"/>
    <property type="evidence" value="ECO:0007669"/>
    <property type="project" value="TreeGrafter"/>
</dbReference>
<evidence type="ECO:0000256" key="4">
    <source>
        <dbReference type="ARBA" id="ARBA00035393"/>
    </source>
</evidence>
<dbReference type="KEGG" id="slb:AWJ20_3184"/>
<dbReference type="PANTHER" id="PTHR21314">
    <property type="entry name" value="QUEUOSINE 5'-PHOSPHATE N-GLYCOSYLASE_HYDROLASE-RELATED"/>
    <property type="match status" value="1"/>
</dbReference>
<dbReference type="RefSeq" id="XP_018738033.1">
    <property type="nucleotide sequence ID" value="XM_018880189.1"/>
</dbReference>
<comment type="similarity">
    <text evidence="2 6">Belongs to the QNG1 protein family.</text>
</comment>
<dbReference type="OrthoDB" id="416777at2759"/>
<dbReference type="GO" id="GO:0016787">
    <property type="term" value="F:hydrolase activity"/>
    <property type="evidence" value="ECO:0007669"/>
    <property type="project" value="UniProtKB-KW"/>
</dbReference>
<name>A0A167FQ40_9ASCO</name>
<evidence type="ECO:0000256" key="1">
    <source>
        <dbReference type="ARBA" id="ARBA00022801"/>
    </source>
</evidence>
<dbReference type="InterPro" id="IPR019438">
    <property type="entry name" value="Q_salvage"/>
</dbReference>
<evidence type="ECO:0000256" key="6">
    <source>
        <dbReference type="RuleBase" id="RU365002"/>
    </source>
</evidence>
<organism evidence="7 8">
    <name type="scientific">Sugiyamaella lignohabitans</name>
    <dbReference type="NCBI Taxonomy" id="796027"/>
    <lineage>
        <taxon>Eukaryota</taxon>
        <taxon>Fungi</taxon>
        <taxon>Dikarya</taxon>
        <taxon>Ascomycota</taxon>
        <taxon>Saccharomycotina</taxon>
        <taxon>Dipodascomycetes</taxon>
        <taxon>Dipodascales</taxon>
        <taxon>Trichomonascaceae</taxon>
        <taxon>Sugiyamaella</taxon>
    </lineage>
</organism>
<evidence type="ECO:0000313" key="7">
    <source>
        <dbReference type="EMBL" id="ANB15556.1"/>
    </source>
</evidence>
<dbReference type="Proteomes" id="UP000189580">
    <property type="component" value="Chromosome b"/>
</dbReference>